<organism evidence="2 3">
    <name type="scientific">Microvirga subterranea</name>
    <dbReference type="NCBI Taxonomy" id="186651"/>
    <lineage>
        <taxon>Bacteria</taxon>
        <taxon>Pseudomonadati</taxon>
        <taxon>Pseudomonadota</taxon>
        <taxon>Alphaproteobacteria</taxon>
        <taxon>Hyphomicrobiales</taxon>
        <taxon>Methylobacteriaceae</taxon>
        <taxon>Microvirga</taxon>
    </lineage>
</organism>
<evidence type="ECO:0000313" key="2">
    <source>
        <dbReference type="EMBL" id="RDI58553.1"/>
    </source>
</evidence>
<gene>
    <name evidence="2" type="ORF">DES45_10576</name>
</gene>
<dbReference type="InterPro" id="IPR025959">
    <property type="entry name" value="Winged_HTH_dom"/>
</dbReference>
<comment type="caution">
    <text evidence="2">The sequence shown here is derived from an EMBL/GenBank/DDBJ whole genome shotgun (WGS) entry which is preliminary data.</text>
</comment>
<accession>A0A370HIY9</accession>
<dbReference type="Proteomes" id="UP000254925">
    <property type="component" value="Unassembled WGS sequence"/>
</dbReference>
<reference evidence="2 3" key="1">
    <citation type="submission" date="2018-07" db="EMBL/GenBank/DDBJ databases">
        <title>Genomic Encyclopedia of Type Strains, Phase IV (KMG-IV): sequencing the most valuable type-strain genomes for metagenomic binning, comparative biology and taxonomic classification.</title>
        <authorList>
            <person name="Goeker M."/>
        </authorList>
    </citation>
    <scope>NUCLEOTIDE SEQUENCE [LARGE SCALE GENOMIC DNA]</scope>
    <source>
        <strain evidence="2 3">DSM 14364</strain>
    </source>
</reference>
<keyword evidence="3" id="KW-1185">Reference proteome</keyword>
<evidence type="ECO:0000313" key="3">
    <source>
        <dbReference type="Proteomes" id="UP000254925"/>
    </source>
</evidence>
<evidence type="ECO:0000259" key="1">
    <source>
        <dbReference type="Pfam" id="PF13592"/>
    </source>
</evidence>
<proteinExistence type="predicted"/>
<protein>
    <submittedName>
        <fullName evidence="2">Winged helix-turn-helix protein</fullName>
    </submittedName>
</protein>
<dbReference type="AlphaFoldDB" id="A0A370HIY9"/>
<feature type="domain" description="Winged helix-turn helix" evidence="1">
    <location>
        <begin position="4"/>
        <end position="61"/>
    </location>
</feature>
<dbReference type="Pfam" id="PF13592">
    <property type="entry name" value="HTH_33"/>
    <property type="match status" value="1"/>
</dbReference>
<name>A0A370HIY9_9HYPH</name>
<dbReference type="EMBL" id="QQBB01000005">
    <property type="protein sequence ID" value="RDI58553.1"/>
    <property type="molecule type" value="Genomic_DNA"/>
</dbReference>
<sequence length="78" mass="9353">MHGVVRWRLKDLVQWLWDEFRIEVSETTLGRELRALSYRKLSARPRHHAKSEAAVADFKKPFPRVWRKSRPTRPMAGR</sequence>